<dbReference type="OrthoDB" id="9152014at2"/>
<dbReference type="AlphaFoldDB" id="A0A378IJV4"/>
<dbReference type="Proteomes" id="UP000054854">
    <property type="component" value="Unassembled WGS sequence"/>
</dbReference>
<sequence length="371" mass="43121">MFYPQEIANQTLAKLANEYSRAQIYEGTTQLQNNLYDIDKQTALNKALGDIRETLAKEAFFLNVETAITKFEKRIADCKKFSIGNCYELALMALDYMIRNHPHVNAEVYSISGGDHVFLVIGRKSDSDPAKPETWGDEAYICDPWSNNVYPAKEYLKQTKNFYWTQDSMGKQINHIEDFDPLRHKMEPIKNQNNIHLLQESSKLNTVLLQVFTTINEKHCAIFDELVSDLNKIAVRLSKKYGADDPKVKILNEKIEIIRTEIVKMRADFNNYAQQIKSDMKPESYHAHKEINDHLQGMMKRQIKSLRKARTLSIEENTCLNTYRKEDSLITLIMKFLHIKPSSSREYKTAIEKTEEQLSDFSNLINTTFRK</sequence>
<evidence type="ECO:0000313" key="1">
    <source>
        <dbReference type="EMBL" id="KTC83460.1"/>
    </source>
</evidence>
<dbReference type="RefSeq" id="WP_058465304.1">
    <property type="nucleotide sequence ID" value="NZ_CAAAHQ010000005.1"/>
</dbReference>
<dbReference type="EMBL" id="LNXX01000042">
    <property type="protein sequence ID" value="KTC83460.1"/>
    <property type="molecule type" value="Genomic_DNA"/>
</dbReference>
<organism evidence="2 4">
    <name type="scientific">Legionella cincinnatiensis</name>
    <dbReference type="NCBI Taxonomy" id="28085"/>
    <lineage>
        <taxon>Bacteria</taxon>
        <taxon>Pseudomonadati</taxon>
        <taxon>Pseudomonadota</taxon>
        <taxon>Gammaproteobacteria</taxon>
        <taxon>Legionellales</taxon>
        <taxon>Legionellaceae</taxon>
        <taxon>Legionella</taxon>
    </lineage>
</organism>
<evidence type="ECO:0000313" key="2">
    <source>
        <dbReference type="EMBL" id="STX35548.1"/>
    </source>
</evidence>
<reference evidence="1 3" key="1">
    <citation type="submission" date="2015-11" db="EMBL/GenBank/DDBJ databases">
        <title>Genomic analysis of 38 Legionella species identifies large and diverse effector repertoires.</title>
        <authorList>
            <person name="Burstein D."/>
            <person name="Amaro F."/>
            <person name="Zusman T."/>
            <person name="Lifshitz Z."/>
            <person name="Cohen O."/>
            <person name="Gilbert J.A."/>
            <person name="Pupko T."/>
            <person name="Shuman H.A."/>
            <person name="Segal G."/>
        </authorList>
    </citation>
    <scope>NUCLEOTIDE SEQUENCE [LARGE SCALE GENOMIC DNA]</scope>
    <source>
        <strain evidence="1 3">CDC#72-OH-14</strain>
    </source>
</reference>
<gene>
    <name evidence="1" type="ORF">Lcin_2147</name>
    <name evidence="2" type="ORF">NCTC12438_02164</name>
</gene>
<reference evidence="2 4" key="2">
    <citation type="submission" date="2018-06" db="EMBL/GenBank/DDBJ databases">
        <authorList>
            <consortium name="Pathogen Informatics"/>
            <person name="Doyle S."/>
        </authorList>
    </citation>
    <scope>NUCLEOTIDE SEQUENCE [LARGE SCALE GENOMIC DNA]</scope>
    <source>
        <strain evidence="2 4">NCTC12438</strain>
    </source>
</reference>
<name>A0A378IJV4_9GAMM</name>
<protein>
    <submittedName>
        <fullName evidence="2">Uncharacterized protein</fullName>
    </submittedName>
</protein>
<evidence type="ECO:0000313" key="3">
    <source>
        <dbReference type="Proteomes" id="UP000054854"/>
    </source>
</evidence>
<evidence type="ECO:0000313" key="4">
    <source>
        <dbReference type="Proteomes" id="UP000255316"/>
    </source>
</evidence>
<keyword evidence="3" id="KW-1185">Reference proteome</keyword>
<dbReference type="Proteomes" id="UP000255316">
    <property type="component" value="Unassembled WGS sequence"/>
</dbReference>
<proteinExistence type="predicted"/>
<dbReference type="EMBL" id="UGNX01000001">
    <property type="protein sequence ID" value="STX35548.1"/>
    <property type="molecule type" value="Genomic_DNA"/>
</dbReference>
<accession>A0A378IJV4</accession>